<evidence type="ECO:0000256" key="2">
    <source>
        <dbReference type="ARBA" id="ARBA00023125"/>
    </source>
</evidence>
<feature type="domain" description="HTH myb-type" evidence="5">
    <location>
        <begin position="63"/>
        <end position="113"/>
    </location>
</feature>
<dbReference type="PANTHER" id="PTHR45614">
    <property type="entry name" value="MYB PROTEIN-RELATED"/>
    <property type="match status" value="1"/>
</dbReference>
<feature type="domain" description="Myb-like" evidence="4">
    <location>
        <begin position="1"/>
        <end position="58"/>
    </location>
</feature>
<dbReference type="Pfam" id="PF13921">
    <property type="entry name" value="Myb_DNA-bind_6"/>
    <property type="match status" value="1"/>
</dbReference>
<dbReference type="GO" id="GO:0000978">
    <property type="term" value="F:RNA polymerase II cis-regulatory region sequence-specific DNA binding"/>
    <property type="evidence" value="ECO:0007669"/>
    <property type="project" value="TreeGrafter"/>
</dbReference>
<comment type="caution">
    <text evidence="6">The sequence shown here is derived from an EMBL/GenBank/DDBJ whole genome shotgun (WGS) entry which is preliminary data.</text>
</comment>
<dbReference type="SUPFAM" id="SSF46689">
    <property type="entry name" value="Homeodomain-like"/>
    <property type="match status" value="1"/>
</dbReference>
<dbReference type="SMART" id="SM00717">
    <property type="entry name" value="SANT"/>
    <property type="match status" value="2"/>
</dbReference>
<dbReference type="PROSITE" id="PS51294">
    <property type="entry name" value="HTH_MYB"/>
    <property type="match status" value="2"/>
</dbReference>
<dbReference type="Proteomes" id="UP001162131">
    <property type="component" value="Unassembled WGS sequence"/>
</dbReference>
<dbReference type="InterPro" id="IPR017930">
    <property type="entry name" value="Myb_dom"/>
</dbReference>
<feature type="domain" description="HTH myb-type" evidence="5">
    <location>
        <begin position="1"/>
        <end position="62"/>
    </location>
</feature>
<feature type="region of interest" description="Disordered" evidence="3">
    <location>
        <begin position="215"/>
        <end position="234"/>
    </location>
</feature>
<dbReference type="PANTHER" id="PTHR45614:SF274">
    <property type="entry name" value="MYB-LIKE DNA-BINDING PROTEIN"/>
    <property type="match status" value="1"/>
</dbReference>
<gene>
    <name evidence="6" type="ORF">BSTOLATCC_MIC57148</name>
</gene>
<dbReference type="Gene3D" id="1.10.10.60">
    <property type="entry name" value="Homeodomain-like"/>
    <property type="match status" value="2"/>
</dbReference>
<keyword evidence="1" id="KW-0677">Repeat</keyword>
<dbReference type="GO" id="GO:0005634">
    <property type="term" value="C:nucleus"/>
    <property type="evidence" value="ECO:0007669"/>
    <property type="project" value="TreeGrafter"/>
</dbReference>
<dbReference type="CDD" id="cd00167">
    <property type="entry name" value="SANT"/>
    <property type="match status" value="2"/>
</dbReference>
<evidence type="ECO:0000313" key="6">
    <source>
        <dbReference type="EMBL" id="CAG9332862.1"/>
    </source>
</evidence>
<evidence type="ECO:0000259" key="4">
    <source>
        <dbReference type="PROSITE" id="PS50090"/>
    </source>
</evidence>
<evidence type="ECO:0008006" key="8">
    <source>
        <dbReference type="Google" id="ProtNLM"/>
    </source>
</evidence>
<dbReference type="GO" id="GO:0000981">
    <property type="term" value="F:DNA-binding transcription factor activity, RNA polymerase II-specific"/>
    <property type="evidence" value="ECO:0007669"/>
    <property type="project" value="TreeGrafter"/>
</dbReference>
<feature type="domain" description="Myb-like" evidence="4">
    <location>
        <begin position="59"/>
        <end position="109"/>
    </location>
</feature>
<dbReference type="InterPro" id="IPR001005">
    <property type="entry name" value="SANT/Myb"/>
</dbReference>
<reference evidence="6" key="1">
    <citation type="submission" date="2021-09" db="EMBL/GenBank/DDBJ databases">
        <authorList>
            <consortium name="AG Swart"/>
            <person name="Singh M."/>
            <person name="Singh A."/>
            <person name="Seah K."/>
            <person name="Emmerich C."/>
        </authorList>
    </citation>
    <scope>NUCLEOTIDE SEQUENCE</scope>
    <source>
        <strain evidence="6">ATCC30299</strain>
    </source>
</reference>
<keyword evidence="7" id="KW-1185">Reference proteome</keyword>
<dbReference type="PROSITE" id="PS50090">
    <property type="entry name" value="MYB_LIKE"/>
    <property type="match status" value="2"/>
</dbReference>
<dbReference type="AlphaFoldDB" id="A0AAU9K609"/>
<dbReference type="EMBL" id="CAJZBQ010000055">
    <property type="protein sequence ID" value="CAG9332862.1"/>
    <property type="molecule type" value="Genomic_DNA"/>
</dbReference>
<organism evidence="6 7">
    <name type="scientific">Blepharisma stoltei</name>
    <dbReference type="NCBI Taxonomy" id="1481888"/>
    <lineage>
        <taxon>Eukaryota</taxon>
        <taxon>Sar</taxon>
        <taxon>Alveolata</taxon>
        <taxon>Ciliophora</taxon>
        <taxon>Postciliodesmatophora</taxon>
        <taxon>Heterotrichea</taxon>
        <taxon>Heterotrichida</taxon>
        <taxon>Blepharismidae</taxon>
        <taxon>Blepharisma</taxon>
    </lineage>
</organism>
<dbReference type="InterPro" id="IPR050560">
    <property type="entry name" value="MYB_TF"/>
</dbReference>
<evidence type="ECO:0000313" key="7">
    <source>
        <dbReference type="Proteomes" id="UP001162131"/>
    </source>
</evidence>
<keyword evidence="2" id="KW-0238">DNA-binding</keyword>
<feature type="region of interest" description="Disordered" evidence="3">
    <location>
        <begin position="253"/>
        <end position="283"/>
    </location>
</feature>
<name>A0AAU9K609_9CILI</name>
<evidence type="ECO:0000256" key="3">
    <source>
        <dbReference type="SAM" id="MobiDB-lite"/>
    </source>
</evidence>
<evidence type="ECO:0000259" key="5">
    <source>
        <dbReference type="PROSITE" id="PS51294"/>
    </source>
</evidence>
<accession>A0AAU9K609</accession>
<feature type="compositionally biased region" description="Polar residues" evidence="3">
    <location>
        <begin position="215"/>
        <end position="232"/>
    </location>
</feature>
<proteinExistence type="predicted"/>
<dbReference type="InterPro" id="IPR009057">
    <property type="entry name" value="Homeodomain-like_sf"/>
</dbReference>
<evidence type="ECO:0000256" key="1">
    <source>
        <dbReference type="ARBA" id="ARBA00022737"/>
    </source>
</evidence>
<sequence>MSHGDRKAWNQDEDDAIKALVEEFGVKHWTLIAQLLVDRYGIKGRTGKQCRERWHNHLDPQIKKDTWTKEEEDTIFEYQKTYGNRWSEIAKFLPGRSDNAIKNHFYSTIRKNLRRYNRKRRPEEKISGPIKQILQDQDLMEILMAYPEKVSNKNKTLSSEPKQLRRSSRIIDRKDTKPQISIETDINDNEVPSILCSLYDTPKENAHKKLVTPSMNGASFESSRTTPSSMITPSKLIRFPDQGCFFNFQEKNQEENQPDTNEDPPVRSDSSQTVTLEPAKTKVIPQFSIPKPEYLPYTAEEHQ</sequence>
<dbReference type="FunFam" id="1.10.10.60:FF:000010">
    <property type="entry name" value="Transcriptional activator Myb isoform A"/>
    <property type="match status" value="1"/>
</dbReference>
<protein>
    <recommendedName>
        <fullName evidence="8">Myb-like DNA-binding domain containing protein</fullName>
    </recommendedName>
</protein>